<evidence type="ECO:0000259" key="2">
    <source>
        <dbReference type="PROSITE" id="PS51192"/>
    </source>
</evidence>
<dbReference type="PROSITE" id="PS51194">
    <property type="entry name" value="HELICASE_CTER"/>
    <property type="match status" value="1"/>
</dbReference>
<evidence type="ECO:0000313" key="4">
    <source>
        <dbReference type="EMBL" id="AJD91438.1"/>
    </source>
</evidence>
<dbReference type="SUPFAM" id="SSF52540">
    <property type="entry name" value="P-loop containing nucleoside triphosphate hydrolases"/>
    <property type="match status" value="2"/>
</dbReference>
<dbReference type="Proteomes" id="UP000031449">
    <property type="component" value="Chromosome"/>
</dbReference>
<gene>
    <name evidence="4" type="ORF">JMA_21210</name>
</gene>
<dbReference type="InterPro" id="IPR049730">
    <property type="entry name" value="SNF2/RAD54-like_C"/>
</dbReference>
<dbReference type="Gene3D" id="3.40.50.10810">
    <property type="entry name" value="Tandem AAA-ATPase domain"/>
    <property type="match status" value="1"/>
</dbReference>
<dbReference type="EMBL" id="CP009416">
    <property type="protein sequence ID" value="AJD91438.1"/>
    <property type="molecule type" value="Genomic_DNA"/>
</dbReference>
<feature type="domain" description="Helicase ATP-binding" evidence="2">
    <location>
        <begin position="69"/>
        <end position="222"/>
    </location>
</feature>
<dbReference type="GO" id="GO:0005524">
    <property type="term" value="F:ATP binding"/>
    <property type="evidence" value="ECO:0007669"/>
    <property type="project" value="InterPro"/>
</dbReference>
<sequence>MSISAVSHEENWKEAFLSYLYKPKSPNYDLSLQVRKHHQEMTVAEGELKSLKALTSFNPLPHQVDAVKKVIFNMNGQAILADEVGLGKTAEAALILKELQLRYLVSTVLILVPSSLAGQWQAELQSLGIASIIHKGKKEWRTYPITIASIDLLKREPFKTMFTELAFDLVIVDEAHKLSNPKTMNYQFTASLTKKYLLLLTATPVQNKSEELYTLSTLVKPSLFEDKKQFNRLCREQPDELQSRISQMMIRTRKQDTEIKWTKRNINIKWLEQSGYEKELYTALEKAFRELKRLNKHQFTHLTLLKQGCSSSIALLKALRREQHQDICHILGPVLNVTPDQLETIKAREILKMIKSRQEKVLIFTQYRATQLYLQWYLKQHGVASVMFRGGFKKGKKKWMTDLFRDHADVMIATEAGSEGLNLQFCSCIIHADLPWNPMKLEQRIGRVHRLGQKKDVEIIYLLNRHTIEERIWKLLESKVYLFETIVGRHEQIFSPYRLEAEKYLEDTLMHSRSENEINYKLNILENFLAKEGEDNDRNSQAGY</sequence>
<evidence type="ECO:0000259" key="3">
    <source>
        <dbReference type="PROSITE" id="PS51194"/>
    </source>
</evidence>
<dbReference type="KEGG" id="jeo:JMA_21210"/>
<keyword evidence="1" id="KW-0378">Hydrolase</keyword>
<dbReference type="SMART" id="SM00487">
    <property type="entry name" value="DEXDc"/>
    <property type="match status" value="1"/>
</dbReference>
<accession>A0A0B5ASA8</accession>
<evidence type="ECO:0000313" key="5">
    <source>
        <dbReference type="Proteomes" id="UP000031449"/>
    </source>
</evidence>
<keyword evidence="5" id="KW-1185">Reference proteome</keyword>
<dbReference type="InterPro" id="IPR014001">
    <property type="entry name" value="Helicase_ATP-bd"/>
</dbReference>
<dbReference type="InterPro" id="IPR038718">
    <property type="entry name" value="SNF2-like_sf"/>
</dbReference>
<dbReference type="Pfam" id="PF00176">
    <property type="entry name" value="SNF2-rel_dom"/>
    <property type="match status" value="1"/>
</dbReference>
<dbReference type="Gene3D" id="3.40.50.300">
    <property type="entry name" value="P-loop containing nucleotide triphosphate hydrolases"/>
    <property type="match status" value="1"/>
</dbReference>
<dbReference type="BioCyc" id="JESP1508404:G14D9-11376-MONOMER"/>
<evidence type="ECO:0000256" key="1">
    <source>
        <dbReference type="ARBA" id="ARBA00022801"/>
    </source>
</evidence>
<dbReference type="CDD" id="cd18793">
    <property type="entry name" value="SF2_C_SNF"/>
    <property type="match status" value="1"/>
</dbReference>
<dbReference type="PROSITE" id="PS51192">
    <property type="entry name" value="HELICASE_ATP_BIND_1"/>
    <property type="match status" value="1"/>
</dbReference>
<feature type="domain" description="Helicase C-terminal" evidence="3">
    <location>
        <begin position="346"/>
        <end position="494"/>
    </location>
</feature>
<organism evidence="4 5">
    <name type="scientific">Jeotgalibacillus malaysiensis</name>
    <dbReference type="NCBI Taxonomy" id="1508404"/>
    <lineage>
        <taxon>Bacteria</taxon>
        <taxon>Bacillati</taxon>
        <taxon>Bacillota</taxon>
        <taxon>Bacilli</taxon>
        <taxon>Bacillales</taxon>
        <taxon>Caryophanaceae</taxon>
        <taxon>Jeotgalibacillus</taxon>
    </lineage>
</organism>
<dbReference type="InterPro" id="IPR001650">
    <property type="entry name" value="Helicase_C-like"/>
</dbReference>
<dbReference type="OrthoDB" id="9814088at2"/>
<evidence type="ECO:0008006" key="6">
    <source>
        <dbReference type="Google" id="ProtNLM"/>
    </source>
</evidence>
<name>A0A0B5ASA8_9BACL</name>
<dbReference type="HOGENOM" id="CLU_006041_1_0_9"/>
<dbReference type="InterPro" id="IPR027417">
    <property type="entry name" value="P-loop_NTPase"/>
</dbReference>
<protein>
    <recommendedName>
        <fullName evidence="6">ATP-dependent helicase</fullName>
    </recommendedName>
</protein>
<proteinExistence type="predicted"/>
<dbReference type="InterPro" id="IPR000330">
    <property type="entry name" value="SNF2_N"/>
</dbReference>
<reference evidence="4 5" key="1">
    <citation type="submission" date="2014-08" db="EMBL/GenBank/DDBJ databases">
        <title>Complete genome of a marine bacteria Jeotgalibacillus malaysiensis.</title>
        <authorList>
            <person name="Yaakop A.S."/>
            <person name="Chan K.-G."/>
            <person name="Goh K.M."/>
        </authorList>
    </citation>
    <scope>NUCLEOTIDE SEQUENCE [LARGE SCALE GENOMIC DNA]</scope>
    <source>
        <strain evidence="4 5">D5</strain>
    </source>
</reference>
<dbReference type="GO" id="GO:0016787">
    <property type="term" value="F:hydrolase activity"/>
    <property type="evidence" value="ECO:0007669"/>
    <property type="project" value="UniProtKB-KW"/>
</dbReference>
<dbReference type="AlphaFoldDB" id="A0A0B5ASA8"/>
<dbReference type="SMART" id="SM00490">
    <property type="entry name" value="HELICc"/>
    <property type="match status" value="1"/>
</dbReference>
<dbReference type="PANTHER" id="PTHR10799">
    <property type="entry name" value="SNF2/RAD54 HELICASE FAMILY"/>
    <property type="match status" value="1"/>
</dbReference>
<dbReference type="STRING" id="1508404.JMA_21210"/>
<dbReference type="Pfam" id="PF00271">
    <property type="entry name" value="Helicase_C"/>
    <property type="match status" value="1"/>
</dbReference>